<name>A0ABD5WIL0_9EURY</name>
<gene>
    <name evidence="3" type="ORF">ACFQL9_13250</name>
</gene>
<feature type="transmembrane region" description="Helical" evidence="2">
    <location>
        <begin position="53"/>
        <end position="76"/>
    </location>
</feature>
<accession>A0ABD5WIL0</accession>
<keyword evidence="2" id="KW-0812">Transmembrane</keyword>
<dbReference type="RefSeq" id="WP_390210858.1">
    <property type="nucleotide sequence ID" value="NZ_JBHTAH010000012.1"/>
</dbReference>
<evidence type="ECO:0000313" key="3">
    <source>
        <dbReference type="EMBL" id="MFC7070614.1"/>
    </source>
</evidence>
<keyword evidence="2" id="KW-0472">Membrane</keyword>
<dbReference type="AlphaFoldDB" id="A0ABD5WIL0"/>
<organism evidence="3 4">
    <name type="scientific">Halobaculum lipolyticum</name>
    <dbReference type="NCBI Taxonomy" id="3032001"/>
    <lineage>
        <taxon>Archaea</taxon>
        <taxon>Methanobacteriati</taxon>
        <taxon>Methanobacteriota</taxon>
        <taxon>Stenosarchaea group</taxon>
        <taxon>Halobacteria</taxon>
        <taxon>Halobacteriales</taxon>
        <taxon>Haloferacaceae</taxon>
        <taxon>Halobaculum</taxon>
    </lineage>
</organism>
<protein>
    <submittedName>
        <fullName evidence="3">Uncharacterized protein</fullName>
    </submittedName>
</protein>
<dbReference type="PROSITE" id="PS51257">
    <property type="entry name" value="PROKAR_LIPOPROTEIN"/>
    <property type="match status" value="1"/>
</dbReference>
<dbReference type="EMBL" id="JBHTAH010000012">
    <property type="protein sequence ID" value="MFC7070614.1"/>
    <property type="molecule type" value="Genomic_DNA"/>
</dbReference>
<evidence type="ECO:0000256" key="2">
    <source>
        <dbReference type="SAM" id="Phobius"/>
    </source>
</evidence>
<feature type="transmembrane region" description="Helical" evidence="2">
    <location>
        <begin position="20"/>
        <end position="41"/>
    </location>
</feature>
<evidence type="ECO:0000256" key="1">
    <source>
        <dbReference type="SAM" id="MobiDB-lite"/>
    </source>
</evidence>
<keyword evidence="2" id="KW-1133">Transmembrane helix</keyword>
<dbReference type="Proteomes" id="UP001596461">
    <property type="component" value="Unassembled WGS sequence"/>
</dbReference>
<feature type="compositionally biased region" description="Basic and acidic residues" evidence="1">
    <location>
        <begin position="279"/>
        <end position="288"/>
    </location>
</feature>
<sequence length="303" mass="34074">MSQKRRLNIWAYLERPYGWILGLAIACGLVYVTLVFDSFPITLPTASRNEAIAVFRGLSVTLFGSYLVAVLVNRTFRRIQEEERQRKLQLALQELQEPINQQLTLLGNWYVAAADREQTPPPDSYREFLTSDYTDTIRWLDLSKEYPTAGAHTTSWFEYSGGMMAQSQEGIETVISTYGSVMSPELMRDLHRLASSDLSEMVQSFGDGRLMQIDAQNGYKRDYMLFAGQGVDSAIQSHVDALLAVLSYFEEPDNPELTPISNQGFWRDDVSPKIGSARGEIHPDEADPKFGMGEGPPPEEGIN</sequence>
<keyword evidence="4" id="KW-1185">Reference proteome</keyword>
<feature type="region of interest" description="Disordered" evidence="1">
    <location>
        <begin position="259"/>
        <end position="303"/>
    </location>
</feature>
<reference evidence="3 4" key="1">
    <citation type="journal article" date="2019" name="Int. J. Syst. Evol. Microbiol.">
        <title>The Global Catalogue of Microorganisms (GCM) 10K type strain sequencing project: providing services to taxonomists for standard genome sequencing and annotation.</title>
        <authorList>
            <consortium name="The Broad Institute Genomics Platform"/>
            <consortium name="The Broad Institute Genome Sequencing Center for Infectious Disease"/>
            <person name="Wu L."/>
            <person name="Ma J."/>
        </authorList>
    </citation>
    <scope>NUCLEOTIDE SEQUENCE [LARGE SCALE GENOMIC DNA]</scope>
    <source>
        <strain evidence="3 4">DT31</strain>
    </source>
</reference>
<comment type="caution">
    <text evidence="3">The sequence shown here is derived from an EMBL/GenBank/DDBJ whole genome shotgun (WGS) entry which is preliminary data.</text>
</comment>
<evidence type="ECO:0000313" key="4">
    <source>
        <dbReference type="Proteomes" id="UP001596461"/>
    </source>
</evidence>
<proteinExistence type="predicted"/>